<evidence type="ECO:0000256" key="1">
    <source>
        <dbReference type="SAM" id="MobiDB-lite"/>
    </source>
</evidence>
<organism evidence="2 3">
    <name type="scientific">Hamadaea flava</name>
    <dbReference type="NCBI Taxonomy" id="1742688"/>
    <lineage>
        <taxon>Bacteria</taxon>
        <taxon>Bacillati</taxon>
        <taxon>Actinomycetota</taxon>
        <taxon>Actinomycetes</taxon>
        <taxon>Micromonosporales</taxon>
        <taxon>Micromonosporaceae</taxon>
        <taxon>Hamadaea</taxon>
    </lineage>
</organism>
<evidence type="ECO:0000313" key="3">
    <source>
        <dbReference type="Proteomes" id="UP001595816"/>
    </source>
</evidence>
<gene>
    <name evidence="2" type="ORF">ACFOZ4_09820</name>
</gene>
<accession>A0ABV8LK78</accession>
<feature type="region of interest" description="Disordered" evidence="1">
    <location>
        <begin position="178"/>
        <end position="206"/>
    </location>
</feature>
<dbReference type="RefSeq" id="WP_253756991.1">
    <property type="nucleotide sequence ID" value="NZ_JAMZDZ010000001.1"/>
</dbReference>
<evidence type="ECO:0000313" key="2">
    <source>
        <dbReference type="EMBL" id="MFC4130898.1"/>
    </source>
</evidence>
<dbReference type="EMBL" id="JBHSAY010000005">
    <property type="protein sequence ID" value="MFC4130898.1"/>
    <property type="molecule type" value="Genomic_DNA"/>
</dbReference>
<keyword evidence="3" id="KW-1185">Reference proteome</keyword>
<reference evidence="3" key="1">
    <citation type="journal article" date="2019" name="Int. J. Syst. Evol. Microbiol.">
        <title>The Global Catalogue of Microorganisms (GCM) 10K type strain sequencing project: providing services to taxonomists for standard genome sequencing and annotation.</title>
        <authorList>
            <consortium name="The Broad Institute Genomics Platform"/>
            <consortium name="The Broad Institute Genome Sequencing Center for Infectious Disease"/>
            <person name="Wu L."/>
            <person name="Ma J."/>
        </authorList>
    </citation>
    <scope>NUCLEOTIDE SEQUENCE [LARGE SCALE GENOMIC DNA]</scope>
    <source>
        <strain evidence="3">CGMCC 4.7289</strain>
    </source>
</reference>
<proteinExistence type="predicted"/>
<sequence length="206" mass="21830">MGTIGQVMTQLAPWAALIVSGFIARSAVVQAKLARNQKQPYVYVDIRPDEHQPALTVLLVRNQGPTVAKNVRVTLSPPLVSALHNAPENIETWEIGAIPPGAHLVRGIGVGNEILDRNPKPIQITIEADGPRGPVDPSVYGIDIKALEGVLIGHRTLNDVAVALKEIATTFAEVTTKSGGNGAFRIESRTQAPPPTPAQRRGDGAG</sequence>
<dbReference type="Proteomes" id="UP001595816">
    <property type="component" value="Unassembled WGS sequence"/>
</dbReference>
<name>A0ABV8LK78_9ACTN</name>
<protein>
    <submittedName>
        <fullName evidence="2">Uncharacterized protein</fullName>
    </submittedName>
</protein>
<comment type="caution">
    <text evidence="2">The sequence shown here is derived from an EMBL/GenBank/DDBJ whole genome shotgun (WGS) entry which is preliminary data.</text>
</comment>